<dbReference type="AlphaFoldDB" id="A0AB37Z8M9"/>
<reference evidence="1 2" key="1">
    <citation type="submission" date="2016-10" db="EMBL/GenBank/DDBJ databases">
        <authorList>
            <person name="Varghese N."/>
            <person name="Submissions S."/>
        </authorList>
    </citation>
    <scope>NUCLEOTIDE SEQUENCE [LARGE SCALE GENOMIC DNA]</scope>
    <source>
        <strain evidence="1 2">DSM 17833</strain>
    </source>
</reference>
<evidence type="ECO:0000313" key="2">
    <source>
        <dbReference type="Proteomes" id="UP000242418"/>
    </source>
</evidence>
<proteinExistence type="predicted"/>
<sequence>MYVIAAFIIFIVGCALLADWLAGDLMERKHEAWLRFPTIEEYARKTQLSRIQCWHCRSCSIRQYGLETRNDERRIHACNQCNTNLYRTTRG</sequence>
<evidence type="ECO:0000313" key="1">
    <source>
        <dbReference type="EMBL" id="SCW65443.1"/>
    </source>
</evidence>
<accession>A0AB37Z8M9</accession>
<gene>
    <name evidence="1" type="ORF">SAMN05216370_2509</name>
</gene>
<organism evidence="1 2">
    <name type="scientific">Pseudomonas peli</name>
    <dbReference type="NCBI Taxonomy" id="592361"/>
    <lineage>
        <taxon>Bacteria</taxon>
        <taxon>Pseudomonadati</taxon>
        <taxon>Pseudomonadota</taxon>
        <taxon>Gammaproteobacteria</taxon>
        <taxon>Pseudomonadales</taxon>
        <taxon>Pseudomonadaceae</taxon>
        <taxon>Pseudomonas</taxon>
    </lineage>
</organism>
<name>A0AB37Z8M9_9PSED</name>
<dbReference type="EMBL" id="FMTL01000002">
    <property type="protein sequence ID" value="SCW65443.1"/>
    <property type="molecule type" value="Genomic_DNA"/>
</dbReference>
<protein>
    <submittedName>
        <fullName evidence="1">Uncharacterized protein</fullName>
    </submittedName>
</protein>
<dbReference type="Proteomes" id="UP000242418">
    <property type="component" value="Unassembled WGS sequence"/>
</dbReference>
<keyword evidence="2" id="KW-1185">Reference proteome</keyword>
<comment type="caution">
    <text evidence="1">The sequence shown here is derived from an EMBL/GenBank/DDBJ whole genome shotgun (WGS) entry which is preliminary data.</text>
</comment>